<keyword evidence="5" id="KW-0812">Transmembrane</keyword>
<dbReference type="STRING" id="983917.RGE_02720"/>
<accession>I0HKT0</accession>
<dbReference type="InterPro" id="IPR050640">
    <property type="entry name" value="Bact_2-comp_sensor_kinase"/>
</dbReference>
<dbReference type="EC" id="2.7.13.3" evidence="2"/>
<name>I0HKT0_RUBGI</name>
<dbReference type="eggNOG" id="COG2972">
    <property type="taxonomic scope" value="Bacteria"/>
</dbReference>
<sequence length="482" mass="51912">MSPASRNPQDFDWPRLRDRVIRAFHVYANWLVGISWKRFIVLSILLLIAASILEEMPPFRWTVTETIENDRPTRSVRKPVQPPAPPAPPVSIVTPKAASAASASSGGALDIRIDERGIRITPKDAEPATQAASAAASAAQIAQQAASTADEGITINVPANVDREAIREAIQEARDAIREAIQDQKQAARDAADAARDAADAAREAANEDEIVIDSGGRRVRRIHWGDFLSDLALLWILGSALIKATYKGRIQAEAKAAQATETAEAEALRRQVVEARMAAMQAQVEPHFLFNTLASIDHLIETDPQRASQMQKNLIALLRASMPTMRETSDGGVRELGREIAVIRPYLEILKVRMEERLATVLDVPDGLLSAEFPPMMIQTLVENAIKHGLEPKPEGGTLTVRAQVVHGKLQVTVADTGLGFGKAATAGTGVGLANVRERLQMVYGTKATLAITENQPSGTVVTITVPYRSIEGAAAAAATA</sequence>
<dbReference type="PATRIC" id="fig|983917.3.peg.268"/>
<keyword evidence="7" id="KW-0418">Kinase</keyword>
<dbReference type="Proteomes" id="UP000007883">
    <property type="component" value="Chromosome"/>
</dbReference>
<dbReference type="Pfam" id="PF02518">
    <property type="entry name" value="HATPase_c"/>
    <property type="match status" value="1"/>
</dbReference>
<proteinExistence type="predicted"/>
<dbReference type="InterPro" id="IPR005467">
    <property type="entry name" value="His_kinase_dom"/>
</dbReference>
<evidence type="ECO:0000256" key="4">
    <source>
        <dbReference type="SAM" id="MobiDB-lite"/>
    </source>
</evidence>
<feature type="coiled-coil region" evidence="3">
    <location>
        <begin position="163"/>
        <end position="205"/>
    </location>
</feature>
<dbReference type="SMART" id="SM00387">
    <property type="entry name" value="HATPase_c"/>
    <property type="match status" value="1"/>
</dbReference>
<dbReference type="Gene3D" id="3.30.565.10">
    <property type="entry name" value="Histidine kinase-like ATPase, C-terminal domain"/>
    <property type="match status" value="1"/>
</dbReference>
<gene>
    <name evidence="7" type="ordered locus">RGE_02720</name>
</gene>
<evidence type="ECO:0000256" key="1">
    <source>
        <dbReference type="ARBA" id="ARBA00000085"/>
    </source>
</evidence>
<protein>
    <recommendedName>
        <fullName evidence="2">histidine kinase</fullName>
        <ecNumber evidence="2">2.7.13.3</ecNumber>
    </recommendedName>
</protein>
<dbReference type="HOGENOM" id="CLU_617887_0_0_4"/>
<feature type="domain" description="Histidine kinase" evidence="6">
    <location>
        <begin position="378"/>
        <end position="471"/>
    </location>
</feature>
<dbReference type="PROSITE" id="PS50109">
    <property type="entry name" value="HIS_KIN"/>
    <property type="match status" value="1"/>
</dbReference>
<dbReference type="PANTHER" id="PTHR34220">
    <property type="entry name" value="SENSOR HISTIDINE KINASE YPDA"/>
    <property type="match status" value="1"/>
</dbReference>
<evidence type="ECO:0000256" key="3">
    <source>
        <dbReference type="SAM" id="Coils"/>
    </source>
</evidence>
<dbReference type="InterPro" id="IPR036890">
    <property type="entry name" value="HATPase_C_sf"/>
</dbReference>
<dbReference type="RefSeq" id="WP_014426506.1">
    <property type="nucleotide sequence ID" value="NC_017075.1"/>
</dbReference>
<feature type="compositionally biased region" description="Pro residues" evidence="4">
    <location>
        <begin position="80"/>
        <end position="89"/>
    </location>
</feature>
<dbReference type="InterPro" id="IPR004358">
    <property type="entry name" value="Sig_transdc_His_kin-like_C"/>
</dbReference>
<keyword evidence="8" id="KW-1185">Reference proteome</keyword>
<dbReference type="KEGG" id="rge:RGE_02720"/>
<dbReference type="InterPro" id="IPR010559">
    <property type="entry name" value="Sig_transdc_His_kin_internal"/>
</dbReference>
<dbReference type="AlphaFoldDB" id="I0HKT0"/>
<evidence type="ECO:0000313" key="7">
    <source>
        <dbReference type="EMBL" id="BAL93617.1"/>
    </source>
</evidence>
<keyword evidence="7" id="KW-0808">Transferase</keyword>
<keyword evidence="3" id="KW-0175">Coiled coil</keyword>
<reference evidence="7 8" key="1">
    <citation type="journal article" date="2012" name="J. Bacteriol.">
        <title>Complete genome sequence of phototrophic betaproteobacterium Rubrivivax gelatinosus IL144.</title>
        <authorList>
            <person name="Nagashima S."/>
            <person name="Kamimura A."/>
            <person name="Shimizu T."/>
            <person name="Nakamura-isaki S."/>
            <person name="Aono E."/>
            <person name="Sakamoto K."/>
            <person name="Ichikawa N."/>
            <person name="Nakazawa H."/>
            <person name="Sekine M."/>
            <person name="Yamazaki S."/>
            <person name="Fujita N."/>
            <person name="Shimada K."/>
            <person name="Hanada S."/>
            <person name="Nagashima K.V.P."/>
        </authorList>
    </citation>
    <scope>NUCLEOTIDE SEQUENCE [LARGE SCALE GENOMIC DNA]</scope>
    <source>
        <strain evidence="8">NBRC 100245 / IL144</strain>
    </source>
</reference>
<feature type="transmembrane region" description="Helical" evidence="5">
    <location>
        <begin position="34"/>
        <end position="53"/>
    </location>
</feature>
<dbReference type="GO" id="GO:0000155">
    <property type="term" value="F:phosphorelay sensor kinase activity"/>
    <property type="evidence" value="ECO:0007669"/>
    <property type="project" value="InterPro"/>
</dbReference>
<feature type="region of interest" description="Disordered" evidence="4">
    <location>
        <begin position="70"/>
        <end position="90"/>
    </location>
</feature>
<dbReference type="Pfam" id="PF06580">
    <property type="entry name" value="His_kinase"/>
    <property type="match status" value="1"/>
</dbReference>
<evidence type="ECO:0000259" key="6">
    <source>
        <dbReference type="PROSITE" id="PS50109"/>
    </source>
</evidence>
<dbReference type="InterPro" id="IPR003594">
    <property type="entry name" value="HATPase_dom"/>
</dbReference>
<evidence type="ECO:0000313" key="8">
    <source>
        <dbReference type="Proteomes" id="UP000007883"/>
    </source>
</evidence>
<dbReference type="PRINTS" id="PR00344">
    <property type="entry name" value="BCTRLSENSOR"/>
</dbReference>
<keyword evidence="5" id="KW-1133">Transmembrane helix</keyword>
<dbReference type="EMBL" id="AP012320">
    <property type="protein sequence ID" value="BAL93617.1"/>
    <property type="molecule type" value="Genomic_DNA"/>
</dbReference>
<evidence type="ECO:0000256" key="5">
    <source>
        <dbReference type="SAM" id="Phobius"/>
    </source>
</evidence>
<dbReference type="SUPFAM" id="SSF55874">
    <property type="entry name" value="ATPase domain of HSP90 chaperone/DNA topoisomerase II/histidine kinase"/>
    <property type="match status" value="1"/>
</dbReference>
<dbReference type="PANTHER" id="PTHR34220:SF9">
    <property type="entry name" value="SIGNAL TRANSDUCTION HISTIDINE KINASE INTERNAL REGION DOMAIN-CONTAINING PROTEIN"/>
    <property type="match status" value="1"/>
</dbReference>
<dbReference type="GO" id="GO:0016020">
    <property type="term" value="C:membrane"/>
    <property type="evidence" value="ECO:0007669"/>
    <property type="project" value="InterPro"/>
</dbReference>
<evidence type="ECO:0000256" key="2">
    <source>
        <dbReference type="ARBA" id="ARBA00012438"/>
    </source>
</evidence>
<comment type="catalytic activity">
    <reaction evidence="1">
        <text>ATP + protein L-histidine = ADP + protein N-phospho-L-histidine.</text>
        <dbReference type="EC" id="2.7.13.3"/>
    </reaction>
</comment>
<keyword evidence="5" id="KW-0472">Membrane</keyword>
<organism evidence="7 8">
    <name type="scientific">Rubrivivax gelatinosus (strain NBRC 100245 / IL144)</name>
    <dbReference type="NCBI Taxonomy" id="983917"/>
    <lineage>
        <taxon>Bacteria</taxon>
        <taxon>Pseudomonadati</taxon>
        <taxon>Pseudomonadota</taxon>
        <taxon>Betaproteobacteria</taxon>
        <taxon>Burkholderiales</taxon>
        <taxon>Sphaerotilaceae</taxon>
        <taxon>Rubrivivax</taxon>
    </lineage>
</organism>